<dbReference type="InterPro" id="IPR027417">
    <property type="entry name" value="P-loop_NTPase"/>
</dbReference>
<dbReference type="GO" id="GO:0003723">
    <property type="term" value="F:RNA binding"/>
    <property type="evidence" value="ECO:0007669"/>
    <property type="project" value="UniProtKB-KW"/>
</dbReference>
<dbReference type="InterPro" id="IPR050079">
    <property type="entry name" value="DEAD_box_RNA_helicase"/>
</dbReference>
<reference evidence="13 14" key="1">
    <citation type="submission" date="2023-10" db="EMBL/GenBank/DDBJ databases">
        <title>Comparative genomics analysis reveals potential genetic determinants of host preference in Cryptosporidium xiaoi.</title>
        <authorList>
            <person name="Xiao L."/>
            <person name="Li J."/>
        </authorList>
    </citation>
    <scope>NUCLEOTIDE SEQUENCE [LARGE SCALE GENOMIC DNA]</scope>
    <source>
        <strain evidence="13 14">52996</strain>
    </source>
</reference>
<dbReference type="InterPro" id="IPR011545">
    <property type="entry name" value="DEAD/DEAH_box_helicase_dom"/>
</dbReference>
<dbReference type="PROSITE" id="PS00039">
    <property type="entry name" value="DEAD_ATP_HELICASE"/>
    <property type="match status" value="1"/>
</dbReference>
<dbReference type="GO" id="GO:0016787">
    <property type="term" value="F:hydrolase activity"/>
    <property type="evidence" value="ECO:0007669"/>
    <property type="project" value="UniProtKB-KW"/>
</dbReference>
<dbReference type="SUPFAM" id="SSF52540">
    <property type="entry name" value="P-loop containing nucleoside triphosphate hydrolases"/>
    <property type="match status" value="1"/>
</dbReference>
<dbReference type="Gene3D" id="3.40.50.300">
    <property type="entry name" value="P-loop containing nucleotide triphosphate hydrolases"/>
    <property type="match status" value="2"/>
</dbReference>
<keyword evidence="5" id="KW-0347">Helicase</keyword>
<dbReference type="PROSITE" id="PS51194">
    <property type="entry name" value="HELICASE_CTER"/>
    <property type="match status" value="1"/>
</dbReference>
<evidence type="ECO:0000313" key="13">
    <source>
        <dbReference type="EMBL" id="KAK6589217.1"/>
    </source>
</evidence>
<evidence type="ECO:0000256" key="1">
    <source>
        <dbReference type="ARBA" id="ARBA00010379"/>
    </source>
</evidence>
<protein>
    <recommendedName>
        <fullName evidence="2">RNA helicase</fullName>
        <ecNumber evidence="2">3.6.4.13</ecNumber>
    </recommendedName>
</protein>
<evidence type="ECO:0000259" key="12">
    <source>
        <dbReference type="PROSITE" id="PS51195"/>
    </source>
</evidence>
<evidence type="ECO:0000259" key="11">
    <source>
        <dbReference type="PROSITE" id="PS51194"/>
    </source>
</evidence>
<comment type="similarity">
    <text evidence="1">Belongs to the DEAD box helicase family. DDX54/DBP10 subfamily.</text>
</comment>
<keyword evidence="14" id="KW-1185">Reference proteome</keyword>
<proteinExistence type="inferred from homology"/>
<feature type="domain" description="DEAD-box RNA helicase Q" evidence="12">
    <location>
        <begin position="4"/>
        <end position="32"/>
    </location>
</feature>
<dbReference type="SMART" id="SM00490">
    <property type="entry name" value="HELICc"/>
    <property type="match status" value="1"/>
</dbReference>
<evidence type="ECO:0000256" key="9">
    <source>
        <dbReference type="PROSITE-ProRule" id="PRU00552"/>
    </source>
</evidence>
<dbReference type="PANTHER" id="PTHR47959">
    <property type="entry name" value="ATP-DEPENDENT RNA HELICASE RHLE-RELATED"/>
    <property type="match status" value="1"/>
</dbReference>
<name>A0AAV9XX73_9CRYT</name>
<evidence type="ECO:0000256" key="7">
    <source>
        <dbReference type="ARBA" id="ARBA00022884"/>
    </source>
</evidence>
<dbReference type="GO" id="GO:0005524">
    <property type="term" value="F:ATP binding"/>
    <property type="evidence" value="ECO:0007669"/>
    <property type="project" value="UniProtKB-KW"/>
</dbReference>
<dbReference type="PROSITE" id="PS51195">
    <property type="entry name" value="Q_MOTIF"/>
    <property type="match status" value="1"/>
</dbReference>
<evidence type="ECO:0000259" key="10">
    <source>
        <dbReference type="PROSITE" id="PS51192"/>
    </source>
</evidence>
<evidence type="ECO:0000256" key="4">
    <source>
        <dbReference type="ARBA" id="ARBA00022801"/>
    </source>
</evidence>
<keyword evidence="4" id="KW-0378">Hydrolase</keyword>
<accession>A0AAV9XX73</accession>
<dbReference type="Pfam" id="PF00270">
    <property type="entry name" value="DEAD"/>
    <property type="match status" value="1"/>
</dbReference>
<dbReference type="GO" id="GO:0003724">
    <property type="term" value="F:RNA helicase activity"/>
    <property type="evidence" value="ECO:0007669"/>
    <property type="project" value="UniProtKB-EC"/>
</dbReference>
<comment type="catalytic activity">
    <reaction evidence="8">
        <text>ATP + H2O = ADP + phosphate + H(+)</text>
        <dbReference type="Rhea" id="RHEA:13065"/>
        <dbReference type="ChEBI" id="CHEBI:15377"/>
        <dbReference type="ChEBI" id="CHEBI:15378"/>
        <dbReference type="ChEBI" id="CHEBI:30616"/>
        <dbReference type="ChEBI" id="CHEBI:43474"/>
        <dbReference type="ChEBI" id="CHEBI:456216"/>
        <dbReference type="EC" id="3.6.4.13"/>
    </reaction>
</comment>
<dbReference type="InterPro" id="IPR000629">
    <property type="entry name" value="RNA-helicase_DEAD-box_CS"/>
</dbReference>
<keyword evidence="6" id="KW-0067">ATP-binding</keyword>
<feature type="domain" description="Helicase ATP-binding" evidence="10">
    <location>
        <begin position="35"/>
        <end position="208"/>
    </location>
</feature>
<dbReference type="PANTHER" id="PTHR47959:SF8">
    <property type="entry name" value="RNA HELICASE"/>
    <property type="match status" value="1"/>
</dbReference>
<dbReference type="PROSITE" id="PS51192">
    <property type="entry name" value="HELICASE_ATP_BIND_1"/>
    <property type="match status" value="1"/>
</dbReference>
<dbReference type="SMART" id="SM00487">
    <property type="entry name" value="DEXDc"/>
    <property type="match status" value="1"/>
</dbReference>
<dbReference type="GO" id="GO:0005730">
    <property type="term" value="C:nucleolus"/>
    <property type="evidence" value="ECO:0007669"/>
    <property type="project" value="UniProtKB-SubCell"/>
</dbReference>
<evidence type="ECO:0000256" key="8">
    <source>
        <dbReference type="ARBA" id="ARBA00047984"/>
    </source>
</evidence>
<feature type="short sequence motif" description="Q motif" evidence="9">
    <location>
        <begin position="4"/>
        <end position="32"/>
    </location>
</feature>
<organism evidence="13 14">
    <name type="scientific">Cryptosporidium xiaoi</name>
    <dbReference type="NCBI Taxonomy" id="659607"/>
    <lineage>
        <taxon>Eukaryota</taxon>
        <taxon>Sar</taxon>
        <taxon>Alveolata</taxon>
        <taxon>Apicomplexa</taxon>
        <taxon>Conoidasida</taxon>
        <taxon>Coccidia</taxon>
        <taxon>Eucoccidiorida</taxon>
        <taxon>Eimeriorina</taxon>
        <taxon>Cryptosporidiidae</taxon>
        <taxon>Cryptosporidium</taxon>
    </lineage>
</organism>
<gene>
    <name evidence="13" type="ORF">RS030_213443</name>
</gene>
<dbReference type="GO" id="GO:0005829">
    <property type="term" value="C:cytosol"/>
    <property type="evidence" value="ECO:0007669"/>
    <property type="project" value="TreeGrafter"/>
</dbReference>
<dbReference type="InterPro" id="IPR012541">
    <property type="entry name" value="DBP10_C"/>
</dbReference>
<dbReference type="EC" id="3.6.4.13" evidence="2"/>
<evidence type="ECO:0000313" key="14">
    <source>
        <dbReference type="Proteomes" id="UP001311799"/>
    </source>
</evidence>
<keyword evidence="3" id="KW-0547">Nucleotide-binding</keyword>
<keyword evidence="7" id="KW-0694">RNA-binding</keyword>
<dbReference type="InterPro" id="IPR001650">
    <property type="entry name" value="Helicase_C-like"/>
</dbReference>
<sequence>MGKGAFYCFGFSPKILRAVKLAGYSIPTPIQRKCFPSILAGRDVIAMARTGSGKTVSFVLPMIERLGCTHSNIVGIRGLILSPTRELALQTYHVVRKLSCKTDLIICALTGGSSLDKQFESLSGNPDIVVATPGRLYHHIIEAGLSLQAVKMIVLDEADRLFEMSLLDQVENILESIPKNRQCILLSATIPTELASFSKAKLIEPEIIKIDSEYILSETLELAFLFVREDEKLASLLFLLRNTIPIEERVIVFCATKHHVEYISKVLQSFNISVSYIYGNMDQEARISQLNCFRKNNSRVLVVTDIAARGVDIPMIKFVINYDYPLSPKLFVHRTGRTARAGQLGKAISLITMKDLPYTLDLCLFIGIKLKTINEIHRENAINTKVHSTKASDYSEKTVQPNLKKQNVQHLVKVSTNDHSHVHVLASFPDLSLEIESIERLLTENAEIERSRRSMESSYKLYLKTRTPSSNESVKRSKALIEECGGASNILMTVHPILIKHNNKSLDGQHNLGIIESDPLINFLKVFRPSSGNNNYIPENHSMNYNMGKVVLKSSVKMKKISDISKMTKYIINNEEFDGLNNNESCLEINSVKEGGNDLTINIHKKRRPKRQGNRTKKYEQFFIPYSNEQTISMNTGLQIEGAVLDINPDEEAEIKRSKSVRKWNSVKKRYEILDKTKQKVVKTNESGVKVRGELKSTGQYKKWKANTNLKIQAVGEIEDSEMISKRRKNIVNINLAKGNEYFENDEKPPILDKHRGILEAVNKGKKLTHKQTRIAMRIGVIKSKTQVGNIKSFNEVKSPQQITKDRVEVIKKRMKNDPEFRKKRLSKLLKEFNEKNATRIVKRSRPNRSKMIIINKNRSN</sequence>
<evidence type="ECO:0000256" key="2">
    <source>
        <dbReference type="ARBA" id="ARBA00012552"/>
    </source>
</evidence>
<evidence type="ECO:0000256" key="3">
    <source>
        <dbReference type="ARBA" id="ARBA00022741"/>
    </source>
</evidence>
<evidence type="ECO:0000256" key="6">
    <source>
        <dbReference type="ARBA" id="ARBA00022840"/>
    </source>
</evidence>
<dbReference type="SMART" id="SM01123">
    <property type="entry name" value="DBP10CT"/>
    <property type="match status" value="1"/>
</dbReference>
<dbReference type="AlphaFoldDB" id="A0AAV9XX73"/>
<dbReference type="CDD" id="cd18787">
    <property type="entry name" value="SF2_C_DEAD"/>
    <property type="match status" value="1"/>
</dbReference>
<dbReference type="Proteomes" id="UP001311799">
    <property type="component" value="Unassembled WGS sequence"/>
</dbReference>
<feature type="domain" description="Helicase C-terminal" evidence="11">
    <location>
        <begin position="219"/>
        <end position="392"/>
    </location>
</feature>
<dbReference type="EMBL" id="JAWDEY010000013">
    <property type="protein sequence ID" value="KAK6589217.1"/>
    <property type="molecule type" value="Genomic_DNA"/>
</dbReference>
<comment type="caution">
    <text evidence="13">The sequence shown here is derived from an EMBL/GenBank/DDBJ whole genome shotgun (WGS) entry which is preliminary data.</text>
</comment>
<dbReference type="InterPro" id="IPR014014">
    <property type="entry name" value="RNA_helicase_DEAD_Q_motif"/>
</dbReference>
<evidence type="ECO:0000256" key="5">
    <source>
        <dbReference type="ARBA" id="ARBA00022806"/>
    </source>
</evidence>
<dbReference type="InterPro" id="IPR014001">
    <property type="entry name" value="Helicase_ATP-bd"/>
</dbReference>
<dbReference type="Pfam" id="PF00271">
    <property type="entry name" value="Helicase_C"/>
    <property type="match status" value="1"/>
</dbReference>